<reference evidence="2 3" key="1">
    <citation type="submission" date="2013-12" db="EMBL/GenBank/DDBJ databases">
        <title>The Genome Sequence of Candida albicans P78048.</title>
        <authorList>
            <consortium name="The Broad Institute Genome Sequencing Platform"/>
            <consortium name="The Broad Institute Genome Sequencing Center for Infectious Disease"/>
            <person name="Cuomo C."/>
            <person name="Bennett R."/>
            <person name="Hirakawa M."/>
            <person name="Noverr M."/>
            <person name="Mitchell A."/>
            <person name="Young S.K."/>
            <person name="Zeng Q."/>
            <person name="Gargeya S."/>
            <person name="Fitzgerald M."/>
            <person name="Abouelleil A."/>
            <person name="Alvarado L."/>
            <person name="Berlin A.M."/>
            <person name="Chapman S.B."/>
            <person name="Dewar J."/>
            <person name="Goldberg J."/>
            <person name="Griggs A."/>
            <person name="Gujja S."/>
            <person name="Hansen M."/>
            <person name="Howarth C."/>
            <person name="Imamovic A."/>
            <person name="Larimer J."/>
            <person name="McCowan C."/>
            <person name="Murphy C."/>
            <person name="Pearson M."/>
            <person name="Priest M."/>
            <person name="Roberts A."/>
            <person name="Saif S."/>
            <person name="Shea T."/>
            <person name="Sykes S."/>
            <person name="Wortman J."/>
            <person name="Nusbaum C."/>
            <person name="Birren B."/>
        </authorList>
    </citation>
    <scope>NUCLEOTIDE SEQUENCE [LARGE SCALE GENOMIC DNA]</scope>
    <source>
        <strain evidence="2 3">P78048</strain>
    </source>
</reference>
<gene>
    <name evidence="2" type="ORF">MG3_05157</name>
</gene>
<name>A0AB34PPE2_CANAX</name>
<protein>
    <submittedName>
        <fullName evidence="2">Uncharacterized protein</fullName>
    </submittedName>
</protein>
<evidence type="ECO:0000313" key="3">
    <source>
        <dbReference type="Proteomes" id="UP000030161"/>
    </source>
</evidence>
<dbReference type="EMBL" id="AJIX01000040">
    <property type="protein sequence ID" value="KGR05162.1"/>
    <property type="molecule type" value="Genomic_DNA"/>
</dbReference>
<dbReference type="Proteomes" id="UP000030161">
    <property type="component" value="Unassembled WGS sequence"/>
</dbReference>
<dbReference type="InterPro" id="IPR020233">
    <property type="entry name" value="Slm4"/>
</dbReference>
<dbReference type="GO" id="GO:0007165">
    <property type="term" value="P:signal transduction"/>
    <property type="evidence" value="ECO:0007669"/>
    <property type="project" value="InterPro"/>
</dbReference>
<accession>A0AB34PPE2</accession>
<dbReference type="Pfam" id="PF16818">
    <property type="entry name" value="SLM4"/>
    <property type="match status" value="1"/>
</dbReference>
<feature type="region of interest" description="Disordered" evidence="1">
    <location>
        <begin position="142"/>
        <end position="164"/>
    </location>
</feature>
<comment type="caution">
    <text evidence="2">The sequence shown here is derived from an EMBL/GenBank/DDBJ whole genome shotgun (WGS) entry which is preliminary data.</text>
</comment>
<sequence>MLQQKQISKILQQGLTPITLNSKSNSQSATTIPTSTHSIKSISLLSKQGIPLITVSSTTDSGSGIIDQDYKIYSIIAYNSLNKPNENDNDNDNDNSKNTNKLKSKENETWTIIQFEPGLKCMIERCLDMYLVLYYDGRVDNKDRDAGTDNKNNKLEGAANGDAGNVKTKETRQLEVEVDAFVKLKMDGLVSSLHDGLLGYNNE</sequence>
<organism evidence="2 3">
    <name type="scientific">Candida albicans P78048</name>
    <dbReference type="NCBI Taxonomy" id="1094989"/>
    <lineage>
        <taxon>Eukaryota</taxon>
        <taxon>Fungi</taxon>
        <taxon>Dikarya</taxon>
        <taxon>Ascomycota</taxon>
        <taxon>Saccharomycotina</taxon>
        <taxon>Pichiomycetes</taxon>
        <taxon>Debaryomycetaceae</taxon>
        <taxon>Candida/Lodderomyces clade</taxon>
        <taxon>Candida</taxon>
    </lineage>
</organism>
<proteinExistence type="predicted"/>
<feature type="compositionally biased region" description="Basic and acidic residues" evidence="1">
    <location>
        <begin position="142"/>
        <end position="154"/>
    </location>
</feature>
<evidence type="ECO:0000313" key="2">
    <source>
        <dbReference type="EMBL" id="KGR05162.1"/>
    </source>
</evidence>
<dbReference type="Gene3D" id="3.30.450.30">
    <property type="entry name" value="Dynein light chain 2a, cytoplasmic"/>
    <property type="match status" value="1"/>
</dbReference>
<feature type="region of interest" description="Disordered" evidence="1">
    <location>
        <begin position="82"/>
        <end position="103"/>
    </location>
</feature>
<dbReference type="AlphaFoldDB" id="A0AB34PPE2"/>
<evidence type="ECO:0000256" key="1">
    <source>
        <dbReference type="SAM" id="MobiDB-lite"/>
    </source>
</evidence>
<dbReference type="GO" id="GO:0071986">
    <property type="term" value="C:Ragulator complex"/>
    <property type="evidence" value="ECO:0007669"/>
    <property type="project" value="InterPro"/>
</dbReference>